<organism evidence="2 3">
    <name type="scientific">Apiotrichum porosum</name>
    <dbReference type="NCBI Taxonomy" id="105984"/>
    <lineage>
        <taxon>Eukaryota</taxon>
        <taxon>Fungi</taxon>
        <taxon>Dikarya</taxon>
        <taxon>Basidiomycota</taxon>
        <taxon>Agaricomycotina</taxon>
        <taxon>Tremellomycetes</taxon>
        <taxon>Trichosporonales</taxon>
        <taxon>Trichosporonaceae</taxon>
        <taxon>Apiotrichum</taxon>
    </lineage>
</organism>
<sequence length="109" mass="12206">MPKIPRSRRYDISTSAGDASERVLRSRRVPIVTTPYAPRVTKVQGDKADTSLVNSKEDCLPYEAAPPHITSMFTRPLKWLGITPRSTEHNIALPGTDELIVAEKDPYRC</sequence>
<dbReference type="RefSeq" id="XP_028472289.1">
    <property type="nucleotide sequence ID" value="XM_028619420.1"/>
</dbReference>
<evidence type="ECO:0000313" key="3">
    <source>
        <dbReference type="Proteomes" id="UP000279236"/>
    </source>
</evidence>
<dbReference type="Proteomes" id="UP000279236">
    <property type="component" value="Unassembled WGS sequence"/>
</dbReference>
<comment type="caution">
    <text evidence="2">The sequence shown here is derived from an EMBL/GenBank/DDBJ whole genome shotgun (WGS) entry which is preliminary data.</text>
</comment>
<protein>
    <submittedName>
        <fullName evidence="2">Uncharacterized protein</fullName>
    </submittedName>
</protein>
<evidence type="ECO:0000256" key="1">
    <source>
        <dbReference type="SAM" id="MobiDB-lite"/>
    </source>
</evidence>
<proteinExistence type="predicted"/>
<dbReference type="GeneID" id="39588318"/>
<accession>A0A427XE89</accession>
<name>A0A427XE89_9TREE</name>
<keyword evidence="3" id="KW-1185">Reference proteome</keyword>
<gene>
    <name evidence="2" type="ORF">EHS24_003775</name>
</gene>
<evidence type="ECO:0000313" key="2">
    <source>
        <dbReference type="EMBL" id="RSH77142.1"/>
    </source>
</evidence>
<dbReference type="EMBL" id="RSCE01000018">
    <property type="protein sequence ID" value="RSH77142.1"/>
    <property type="molecule type" value="Genomic_DNA"/>
</dbReference>
<reference evidence="2 3" key="1">
    <citation type="submission" date="2018-11" db="EMBL/GenBank/DDBJ databases">
        <title>Genome sequence of Apiotrichum porosum DSM 27194.</title>
        <authorList>
            <person name="Aliyu H."/>
            <person name="Gorte O."/>
            <person name="Ochsenreither K."/>
        </authorList>
    </citation>
    <scope>NUCLEOTIDE SEQUENCE [LARGE SCALE GENOMIC DNA]</scope>
    <source>
        <strain evidence="2 3">DSM 27194</strain>
    </source>
</reference>
<feature type="region of interest" description="Disordered" evidence="1">
    <location>
        <begin position="1"/>
        <end position="21"/>
    </location>
</feature>
<dbReference type="AlphaFoldDB" id="A0A427XE89"/>